<name>A0A1G7RZP9_9RHOB</name>
<feature type="compositionally biased region" description="Polar residues" evidence="1">
    <location>
        <begin position="20"/>
        <end position="29"/>
    </location>
</feature>
<dbReference type="EMBL" id="FNBL01000013">
    <property type="protein sequence ID" value="SDG16164.1"/>
    <property type="molecule type" value="Genomic_DNA"/>
</dbReference>
<reference evidence="2 3" key="1">
    <citation type="submission" date="2016-10" db="EMBL/GenBank/DDBJ databases">
        <authorList>
            <person name="de Groot N.N."/>
        </authorList>
    </citation>
    <scope>NUCLEOTIDE SEQUENCE [LARGE SCALE GENOMIC DNA]</scope>
    <source>
        <strain evidence="2 3">DSM 27375</strain>
    </source>
</reference>
<gene>
    <name evidence="2" type="ORF">SAMN04488117_11323</name>
</gene>
<evidence type="ECO:0000256" key="1">
    <source>
        <dbReference type="SAM" id="MobiDB-lite"/>
    </source>
</evidence>
<feature type="region of interest" description="Disordered" evidence="1">
    <location>
        <begin position="1"/>
        <end position="29"/>
    </location>
</feature>
<feature type="compositionally biased region" description="Polar residues" evidence="1">
    <location>
        <begin position="1"/>
        <end position="12"/>
    </location>
</feature>
<organism evidence="2 3">
    <name type="scientific">Celeribacter baekdonensis</name>
    <dbReference type="NCBI Taxonomy" id="875171"/>
    <lineage>
        <taxon>Bacteria</taxon>
        <taxon>Pseudomonadati</taxon>
        <taxon>Pseudomonadota</taxon>
        <taxon>Alphaproteobacteria</taxon>
        <taxon>Rhodobacterales</taxon>
        <taxon>Roseobacteraceae</taxon>
        <taxon>Celeribacter</taxon>
    </lineage>
</organism>
<accession>A0A1G7RZP9</accession>
<sequence length="316" mass="34152">MTNSLTNEFNSETESHNQNRRGQSSEFGNTGVSGAYSTLYSNDQTETNVTVHFPRALGDGLDWAAEQAGNPGGGYNHPNLTEEDVNALGAGLKFLGIGSSITLTESVENGWVVNFDGSLVAGWSGTFKISGWNPLDWTLLEHKTYANIATFPTTFSPPVALWEALSGSKDATARPRAGLENSKLNLMKLRSARDRADHSIFGTSHLRRCAAGTVWNVTRTWPKRVRKLSQISERPQTILTQTSSISGPNLNVVNLRCYAILASPQRFGINLSTASDFVGPPLSSGGVRGGPNDHARISAILRLRVARNPRNSVPST</sequence>
<dbReference type="Proteomes" id="UP000182284">
    <property type="component" value="Unassembled WGS sequence"/>
</dbReference>
<protein>
    <submittedName>
        <fullName evidence="2">Uncharacterized protein</fullName>
    </submittedName>
</protein>
<evidence type="ECO:0000313" key="2">
    <source>
        <dbReference type="EMBL" id="SDG16164.1"/>
    </source>
</evidence>
<proteinExistence type="predicted"/>
<evidence type="ECO:0000313" key="3">
    <source>
        <dbReference type="Proteomes" id="UP000182284"/>
    </source>
</evidence>
<dbReference type="AlphaFoldDB" id="A0A1G7RZP9"/>